<keyword evidence="4" id="KW-0547">Nucleotide-binding</keyword>
<dbReference type="GO" id="GO:0005524">
    <property type="term" value="F:ATP binding"/>
    <property type="evidence" value="ECO:0007669"/>
    <property type="project" value="UniProtKB-KW"/>
</dbReference>
<accession>A0A7X6M8N8</accession>
<dbReference type="PANTHER" id="PTHR35526">
    <property type="entry name" value="ANTI-SIGMA-F FACTOR RSBW-RELATED"/>
    <property type="match status" value="1"/>
</dbReference>
<dbReference type="InterPro" id="IPR050267">
    <property type="entry name" value="Anti-sigma-factor_SerPK"/>
</dbReference>
<dbReference type="InterPro" id="IPR036890">
    <property type="entry name" value="HATPase_C_sf"/>
</dbReference>
<keyword evidence="1" id="KW-0808">Transferase</keyword>
<evidence type="ECO:0000256" key="1">
    <source>
        <dbReference type="ARBA" id="ARBA00022527"/>
    </source>
</evidence>
<feature type="domain" description="Histidine kinase/HSP90-like ATPase" evidence="3">
    <location>
        <begin position="12"/>
        <end position="105"/>
    </location>
</feature>
<sequence length="241" mass="26531">MGLLPPETDVGVRDDVLLVTSELVSNAVREGTTSTSPGLVGVSADLVEDGLMTLTVEVTNPHSETVDPLQEQDPDPDAEHGRGLVIVDAFTDSWGTRLDEAGRLVVWAMWSWLSPTLLDRGWLAGWEPTRDTAGRVRAHHDDEALTLRGGTTLASLHRPIASVNQVLALRAHYPGWEITYDRTETRPIWFTARRRTPATHRTHGVLDTLTARTSAELGDRLAAQRYATSRADRHRAHRAVG</sequence>
<protein>
    <submittedName>
        <fullName evidence="4">ATP-binding protein</fullName>
    </submittedName>
</protein>
<dbReference type="Gene3D" id="3.30.565.10">
    <property type="entry name" value="Histidine kinase-like ATPase, C-terminal domain"/>
    <property type="match status" value="1"/>
</dbReference>
<evidence type="ECO:0000259" key="3">
    <source>
        <dbReference type="Pfam" id="PF13581"/>
    </source>
</evidence>
<comment type="caution">
    <text evidence="4">The sequence shown here is derived from an EMBL/GenBank/DDBJ whole genome shotgun (WGS) entry which is preliminary data.</text>
</comment>
<dbReference type="CDD" id="cd16936">
    <property type="entry name" value="HATPase_RsbW-like"/>
    <property type="match status" value="1"/>
</dbReference>
<proteinExistence type="predicted"/>
<keyword evidence="4" id="KW-0067">ATP-binding</keyword>
<dbReference type="Pfam" id="PF13581">
    <property type="entry name" value="HATPase_c_2"/>
    <property type="match status" value="1"/>
</dbReference>
<feature type="region of interest" description="Disordered" evidence="2">
    <location>
        <begin position="60"/>
        <end position="80"/>
    </location>
</feature>
<keyword evidence="1" id="KW-0723">Serine/threonine-protein kinase</keyword>
<evidence type="ECO:0000256" key="2">
    <source>
        <dbReference type="SAM" id="MobiDB-lite"/>
    </source>
</evidence>
<name>A0A7X6M8N8_9ACTN</name>
<dbReference type="Proteomes" id="UP000553209">
    <property type="component" value="Unassembled WGS sequence"/>
</dbReference>
<dbReference type="RefSeq" id="WP_082768379.1">
    <property type="nucleotide sequence ID" value="NZ_JAAXPG010000002.1"/>
</dbReference>
<evidence type="ECO:0000313" key="4">
    <source>
        <dbReference type="EMBL" id="NKY96621.1"/>
    </source>
</evidence>
<dbReference type="GO" id="GO:0004674">
    <property type="term" value="F:protein serine/threonine kinase activity"/>
    <property type="evidence" value="ECO:0007669"/>
    <property type="project" value="UniProtKB-KW"/>
</dbReference>
<dbReference type="AlphaFoldDB" id="A0A7X6M8N8"/>
<dbReference type="EMBL" id="JAAXPG010000002">
    <property type="protein sequence ID" value="NKY96621.1"/>
    <property type="molecule type" value="Genomic_DNA"/>
</dbReference>
<dbReference type="PANTHER" id="PTHR35526:SF3">
    <property type="entry name" value="ANTI-SIGMA-F FACTOR RSBW"/>
    <property type="match status" value="1"/>
</dbReference>
<organism evidence="4 5">
    <name type="scientific">Nocardiopsis alborubida</name>
    <dbReference type="NCBI Taxonomy" id="146802"/>
    <lineage>
        <taxon>Bacteria</taxon>
        <taxon>Bacillati</taxon>
        <taxon>Actinomycetota</taxon>
        <taxon>Actinomycetes</taxon>
        <taxon>Streptosporangiales</taxon>
        <taxon>Nocardiopsidaceae</taxon>
        <taxon>Nocardiopsis</taxon>
    </lineage>
</organism>
<evidence type="ECO:0000313" key="5">
    <source>
        <dbReference type="Proteomes" id="UP000553209"/>
    </source>
</evidence>
<dbReference type="InterPro" id="IPR003594">
    <property type="entry name" value="HATPase_dom"/>
</dbReference>
<keyword evidence="5" id="KW-1185">Reference proteome</keyword>
<reference evidence="4 5" key="1">
    <citation type="submission" date="2020-04" db="EMBL/GenBank/DDBJ databases">
        <title>MicrobeNet Type strains.</title>
        <authorList>
            <person name="Nicholson A.C."/>
        </authorList>
    </citation>
    <scope>NUCLEOTIDE SEQUENCE [LARGE SCALE GENOMIC DNA]</scope>
    <source>
        <strain evidence="4 5">ATCC 23612</strain>
    </source>
</reference>
<keyword evidence="1" id="KW-0418">Kinase</keyword>
<gene>
    <name evidence="4" type="ORF">HGB44_02885</name>
</gene>